<feature type="domain" description="Histidine kinase/HSP90-like ATPase" evidence="2">
    <location>
        <begin position="243"/>
        <end position="322"/>
    </location>
</feature>
<evidence type="ECO:0000259" key="2">
    <source>
        <dbReference type="Pfam" id="PF02518"/>
    </source>
</evidence>
<evidence type="ECO:0000313" key="4">
    <source>
        <dbReference type="EMBL" id="MEA5428462.1"/>
    </source>
</evidence>
<reference evidence="4 5" key="1">
    <citation type="submission" date="2023-12" db="EMBL/GenBank/DDBJ databases">
        <title>Novel species of the genus Arcicella isolated from rivers.</title>
        <authorList>
            <person name="Lu H."/>
        </authorList>
    </citation>
    <scope>NUCLEOTIDE SEQUENCE [LARGE SCALE GENOMIC DNA]</scope>
    <source>
        <strain evidence="4 5">DC25W</strain>
    </source>
</reference>
<dbReference type="PANTHER" id="PTHR34220">
    <property type="entry name" value="SENSOR HISTIDINE KINASE YPDA"/>
    <property type="match status" value="1"/>
</dbReference>
<keyword evidence="1" id="KW-1133">Transmembrane helix</keyword>
<dbReference type="Proteomes" id="UP001302222">
    <property type="component" value="Unassembled WGS sequence"/>
</dbReference>
<dbReference type="Pfam" id="PF02518">
    <property type="entry name" value="HATPase_c"/>
    <property type="match status" value="1"/>
</dbReference>
<evidence type="ECO:0000313" key="5">
    <source>
        <dbReference type="Proteomes" id="UP001302222"/>
    </source>
</evidence>
<proteinExistence type="predicted"/>
<name>A0ABU5SMQ4_9BACT</name>
<keyword evidence="1" id="KW-0812">Transmembrane</keyword>
<keyword evidence="1" id="KW-0472">Membrane</keyword>
<keyword evidence="5" id="KW-1185">Reference proteome</keyword>
<protein>
    <submittedName>
        <fullName evidence="4">Histidine kinase</fullName>
    </submittedName>
</protein>
<feature type="domain" description="Signal transduction histidine kinase internal region" evidence="3">
    <location>
        <begin position="144"/>
        <end position="223"/>
    </location>
</feature>
<dbReference type="PANTHER" id="PTHR34220:SF7">
    <property type="entry name" value="SENSOR HISTIDINE KINASE YPDA"/>
    <property type="match status" value="1"/>
</dbReference>
<keyword evidence="4" id="KW-0418">Kinase</keyword>
<feature type="transmembrane region" description="Helical" evidence="1">
    <location>
        <begin position="61"/>
        <end position="80"/>
    </location>
</feature>
<gene>
    <name evidence="4" type="ORF">VB798_17860</name>
</gene>
<feature type="transmembrane region" description="Helical" evidence="1">
    <location>
        <begin position="100"/>
        <end position="125"/>
    </location>
</feature>
<accession>A0ABU5SMQ4</accession>
<sequence>MQISSWLLIALMALKYTILEESGYNLSIQYFIAVFIFGLFTTHTYKLIVDKYKLDDASVQVFLLFPLVGNVILGFLFFILDIIFTSNEVLKSDYNSFGDYFSLFIDDIWVTTPWFFFFHILRYVAQKQTMNEKMISMEKMLIKSELDALKTQLHPHFFFNALNSIKALMIIDHHEAREAVDQLSDLLRLSLNIGESQTVRVEEELKLTKAYLFLEKIRFDKRLMYYFDIDEKLSNKMIIPISLSTLIENAIKHGIAKLKNGGEVKVRIFEEDENLMMQVINTGKLVKQDDTKRQDGGGIGLVNLKKRLELQYTGEASLKIEEIEDKVVSTIIIPLARTW</sequence>
<dbReference type="InterPro" id="IPR010559">
    <property type="entry name" value="Sig_transdc_His_kin_internal"/>
</dbReference>
<dbReference type="SUPFAM" id="SSF55874">
    <property type="entry name" value="ATPase domain of HSP90 chaperone/DNA topoisomerase II/histidine kinase"/>
    <property type="match status" value="1"/>
</dbReference>
<dbReference type="EMBL" id="JAYGIM010000014">
    <property type="protein sequence ID" value="MEA5428462.1"/>
    <property type="molecule type" value="Genomic_DNA"/>
</dbReference>
<dbReference type="InterPro" id="IPR050640">
    <property type="entry name" value="Bact_2-comp_sensor_kinase"/>
</dbReference>
<dbReference type="Pfam" id="PF06580">
    <property type="entry name" value="His_kinase"/>
    <property type="match status" value="1"/>
</dbReference>
<evidence type="ECO:0000256" key="1">
    <source>
        <dbReference type="SAM" id="Phobius"/>
    </source>
</evidence>
<comment type="caution">
    <text evidence="4">The sequence shown here is derived from an EMBL/GenBank/DDBJ whole genome shotgun (WGS) entry which is preliminary data.</text>
</comment>
<dbReference type="InterPro" id="IPR003594">
    <property type="entry name" value="HATPase_dom"/>
</dbReference>
<evidence type="ECO:0000259" key="3">
    <source>
        <dbReference type="Pfam" id="PF06580"/>
    </source>
</evidence>
<dbReference type="RefSeq" id="WP_323260818.1">
    <property type="nucleotide sequence ID" value="NZ_JAYGIM010000014.1"/>
</dbReference>
<keyword evidence="4" id="KW-0808">Transferase</keyword>
<dbReference type="InterPro" id="IPR036890">
    <property type="entry name" value="HATPase_C_sf"/>
</dbReference>
<dbReference type="Gene3D" id="3.30.565.10">
    <property type="entry name" value="Histidine kinase-like ATPase, C-terminal domain"/>
    <property type="match status" value="1"/>
</dbReference>
<feature type="transmembrane region" description="Helical" evidence="1">
    <location>
        <begin position="29"/>
        <end position="49"/>
    </location>
</feature>
<dbReference type="GO" id="GO:0016301">
    <property type="term" value="F:kinase activity"/>
    <property type="evidence" value="ECO:0007669"/>
    <property type="project" value="UniProtKB-KW"/>
</dbReference>
<organism evidence="4 5">
    <name type="scientific">Arcicella lustrica</name>
    <dbReference type="NCBI Taxonomy" id="2984196"/>
    <lineage>
        <taxon>Bacteria</taxon>
        <taxon>Pseudomonadati</taxon>
        <taxon>Bacteroidota</taxon>
        <taxon>Cytophagia</taxon>
        <taxon>Cytophagales</taxon>
        <taxon>Flectobacillaceae</taxon>
        <taxon>Arcicella</taxon>
    </lineage>
</organism>